<dbReference type="OrthoDB" id="5417844at2759"/>
<keyword evidence="3 7" id="KW-1133">Transmembrane helix</keyword>
<feature type="transmembrane region" description="Helical" evidence="7">
    <location>
        <begin position="50"/>
        <end position="74"/>
    </location>
</feature>
<keyword evidence="10" id="KW-1185">Reference proteome</keyword>
<evidence type="ECO:0000313" key="10">
    <source>
        <dbReference type="Proteomes" id="UP000194280"/>
    </source>
</evidence>
<feature type="compositionally biased region" description="Polar residues" evidence="6">
    <location>
        <begin position="423"/>
        <end position="441"/>
    </location>
</feature>
<comment type="subcellular location">
    <subcellularLocation>
        <location evidence="1">Membrane</location>
        <topology evidence="1">Multi-pass membrane protein</topology>
    </subcellularLocation>
</comment>
<dbReference type="PANTHER" id="PTHR33048">
    <property type="entry name" value="PTH11-LIKE INTEGRAL MEMBRANE PROTEIN (AFU_ORTHOLOGUE AFUA_5G11245)"/>
    <property type="match status" value="1"/>
</dbReference>
<dbReference type="InterPro" id="IPR012677">
    <property type="entry name" value="Nucleotide-bd_a/b_plait_sf"/>
</dbReference>
<feature type="compositionally biased region" description="Polar residues" evidence="6">
    <location>
        <begin position="288"/>
        <end position="305"/>
    </location>
</feature>
<comment type="caution">
    <text evidence="9">The sequence shown here is derived from an EMBL/GenBank/DDBJ whole genome shotgun (WGS) entry which is preliminary data.</text>
</comment>
<dbReference type="STRING" id="1157616.A0A1Z5TSK1"/>
<feature type="transmembrane region" description="Helical" evidence="7">
    <location>
        <begin position="172"/>
        <end position="198"/>
    </location>
</feature>
<feature type="region of interest" description="Disordered" evidence="6">
    <location>
        <begin position="423"/>
        <end position="476"/>
    </location>
</feature>
<evidence type="ECO:0000256" key="1">
    <source>
        <dbReference type="ARBA" id="ARBA00004141"/>
    </source>
</evidence>
<feature type="transmembrane region" description="Helical" evidence="7">
    <location>
        <begin position="210"/>
        <end position="230"/>
    </location>
</feature>
<evidence type="ECO:0000256" key="6">
    <source>
        <dbReference type="SAM" id="MobiDB-lite"/>
    </source>
</evidence>
<keyword evidence="4 7" id="KW-0472">Membrane</keyword>
<dbReference type="VEuPathDB" id="FungiDB:BTJ68_01026"/>
<dbReference type="EMBL" id="MUNK01000006">
    <property type="protein sequence ID" value="OTA38963.1"/>
    <property type="molecule type" value="Genomic_DNA"/>
</dbReference>
<feature type="compositionally biased region" description="Acidic residues" evidence="6">
    <location>
        <begin position="383"/>
        <end position="392"/>
    </location>
</feature>
<dbReference type="Gene3D" id="3.30.70.330">
    <property type="match status" value="1"/>
</dbReference>
<dbReference type="InterPro" id="IPR049326">
    <property type="entry name" value="Rhodopsin_dom_fungi"/>
</dbReference>
<reference evidence="9 10" key="1">
    <citation type="submission" date="2017-01" db="EMBL/GenBank/DDBJ databases">
        <title>The recent genome duplication of the halophilic yeast Hortaea werneckii: insights from long-read sequencing.</title>
        <authorList>
            <person name="Sinha S."/>
            <person name="Flibotte S."/>
            <person name="Neira M."/>
            <person name="Lenassi M."/>
            <person name="Gostincar C."/>
            <person name="Stajich J.E."/>
            <person name="Nislow C.E."/>
        </authorList>
    </citation>
    <scope>NUCLEOTIDE SEQUENCE [LARGE SCALE GENOMIC DNA]</scope>
    <source>
        <strain evidence="9 10">EXF-2000</strain>
    </source>
</reference>
<feature type="compositionally biased region" description="Basic and acidic residues" evidence="6">
    <location>
        <begin position="445"/>
        <end position="458"/>
    </location>
</feature>
<dbReference type="InParanoid" id="A0A1Z5TSK1"/>
<comment type="similarity">
    <text evidence="5">Belongs to the SAT4 family.</text>
</comment>
<sequence length="763" mass="79817">MGFPPALPLDTGRASSIVICCIVFPCLAALTVVARFVARRQKAVKYGWDDYLVVLALLALCGQLTILILGTIYGGVGHHNVRLSSANIAFQYKVLAAVQFTFATSVGFMKMSICVLLIRVFGLNRAFRLAAWCALGLCIAWTIMVISIGAGLCRPFSYNWNRDQDGSCGNSVAAYISIAATDIGVDAVLITLPMPWLWRLQMATKTKVGLTVVFAFAFLDIIVAILRIYYLVNTSYAEGADFSWVSSGTFVWSVIEPSLGIIVACAPVLGPAIKHCVPWGQTGTQIGQPISSRASNWQTPTNPYSGVSMAQHAPLGQTKQPEFSQDRGDDEESQGDSAGVTASDEQMQISVRTDLDIRPGSITVSCLIGSSPAMSADDDTFEIDIYGDDQPDQPEPTPAKAESEQQPTTDNVKDELQVNGNLSQQDNTQEADASETSTSHQGVKRKAEDDESNIKHDPSTTGDQYHNDEYVDNRPVDPGAMPALRLADLHWWTTEEDLRYFCAQAQAENELDELSFGEHKINGKSKGEAYLAFDTPQAATAVKREIEKAASEGVEGAAAKKVPFTVYFTPVGNPYKTGAGAGNKKDAYNPPPPGARGGGYNNFGGRGGGFGGRGNFNARGGGGGGGGFNNNHNAGGMMGGRGGGQAGGWMNPMAAAGGFGGMNPMMMGMNAMMGGGRGGMGNMMGNMGNMMGGRGGFNGMGGMGNMAGMMGPGGGRGGMMGGGGRGGWQGGGGFPQGGGGGFGGGGGYAGGGMGQGNKRAKME</sequence>
<feature type="region of interest" description="Disordered" evidence="6">
    <location>
        <begin position="383"/>
        <end position="409"/>
    </location>
</feature>
<keyword evidence="2 7" id="KW-0812">Transmembrane</keyword>
<evidence type="ECO:0000256" key="3">
    <source>
        <dbReference type="ARBA" id="ARBA00022989"/>
    </source>
</evidence>
<organism evidence="9 10">
    <name type="scientific">Hortaea werneckii EXF-2000</name>
    <dbReference type="NCBI Taxonomy" id="1157616"/>
    <lineage>
        <taxon>Eukaryota</taxon>
        <taxon>Fungi</taxon>
        <taxon>Dikarya</taxon>
        <taxon>Ascomycota</taxon>
        <taxon>Pezizomycotina</taxon>
        <taxon>Dothideomycetes</taxon>
        <taxon>Dothideomycetidae</taxon>
        <taxon>Mycosphaerellales</taxon>
        <taxon>Teratosphaeriaceae</taxon>
        <taxon>Hortaea</taxon>
    </lineage>
</organism>
<dbReference type="PANTHER" id="PTHR33048:SF57">
    <property type="entry name" value="INTEGRAL MEMBRANE PROTEIN-RELATED"/>
    <property type="match status" value="1"/>
</dbReference>
<protein>
    <recommendedName>
        <fullName evidence="8">Rhodopsin domain-containing protein</fullName>
    </recommendedName>
</protein>
<feature type="transmembrane region" description="Helical" evidence="7">
    <location>
        <begin position="94"/>
        <end position="117"/>
    </location>
</feature>
<feature type="region of interest" description="Disordered" evidence="6">
    <location>
        <begin position="579"/>
        <end position="602"/>
    </location>
</feature>
<dbReference type="InterPro" id="IPR035979">
    <property type="entry name" value="RBD_domain_sf"/>
</dbReference>
<evidence type="ECO:0000256" key="5">
    <source>
        <dbReference type="ARBA" id="ARBA00038359"/>
    </source>
</evidence>
<evidence type="ECO:0000256" key="2">
    <source>
        <dbReference type="ARBA" id="ARBA00022692"/>
    </source>
</evidence>
<dbReference type="InterPro" id="IPR052337">
    <property type="entry name" value="SAT4-like"/>
</dbReference>
<dbReference type="AlphaFoldDB" id="A0A1Z5TSK1"/>
<feature type="region of interest" description="Disordered" evidence="6">
    <location>
        <begin position="288"/>
        <end position="354"/>
    </location>
</feature>
<evidence type="ECO:0000256" key="4">
    <source>
        <dbReference type="ARBA" id="ARBA00023136"/>
    </source>
</evidence>
<name>A0A1Z5TSK1_HORWE</name>
<dbReference type="GO" id="GO:0003676">
    <property type="term" value="F:nucleic acid binding"/>
    <property type="evidence" value="ECO:0007669"/>
    <property type="project" value="InterPro"/>
</dbReference>
<feature type="domain" description="Rhodopsin" evidence="8">
    <location>
        <begin position="34"/>
        <end position="274"/>
    </location>
</feature>
<proteinExistence type="inferred from homology"/>
<accession>A0A1Z5TSK1</accession>
<dbReference type="Proteomes" id="UP000194280">
    <property type="component" value="Unassembled WGS sequence"/>
</dbReference>
<evidence type="ECO:0000259" key="8">
    <source>
        <dbReference type="Pfam" id="PF20684"/>
    </source>
</evidence>
<dbReference type="Pfam" id="PF20684">
    <property type="entry name" value="Fung_rhodopsin"/>
    <property type="match status" value="1"/>
</dbReference>
<evidence type="ECO:0000313" key="9">
    <source>
        <dbReference type="EMBL" id="OTA38963.1"/>
    </source>
</evidence>
<dbReference type="SUPFAM" id="SSF54928">
    <property type="entry name" value="RNA-binding domain, RBD"/>
    <property type="match status" value="1"/>
</dbReference>
<feature type="transmembrane region" description="Helical" evidence="7">
    <location>
        <begin position="14"/>
        <end position="38"/>
    </location>
</feature>
<dbReference type="GO" id="GO:0016020">
    <property type="term" value="C:membrane"/>
    <property type="evidence" value="ECO:0007669"/>
    <property type="project" value="UniProtKB-SubCell"/>
</dbReference>
<gene>
    <name evidence="9" type="ORF">BTJ68_01026</name>
</gene>
<feature type="transmembrane region" description="Helical" evidence="7">
    <location>
        <begin position="129"/>
        <end position="152"/>
    </location>
</feature>
<feature type="compositionally biased region" description="Basic and acidic residues" evidence="6">
    <location>
        <begin position="465"/>
        <end position="475"/>
    </location>
</feature>
<evidence type="ECO:0000256" key="7">
    <source>
        <dbReference type="SAM" id="Phobius"/>
    </source>
</evidence>